<keyword evidence="1" id="KW-0812">Transmembrane</keyword>
<sequence>MKIKNIQTVFVLLCFIFSHFFVHAADEVPVPELSGRVIDQTATLSSSDISHFTNKLAQFEQRKGSQLTVLILPTTGPETIEQYGIKVAEAWQIGRGGVDDGVILIVAKQDRKVRIEVGYGLEGAIPDIYAKRIIDNIIVPEFRNGQFISGIDEGLDALIKLVDGEELPVVTQTKTKSKRHSFSLGGVLIAAIIITVISSLFKNKFVKIAISIVLAIIVGFIFSSAIISIVTFVISLLFGIKGGRGGGGGGYYGGGYYGSSGGFGGFSGGGGFGGGGFSGGGGGFGGGGASGGW</sequence>
<feature type="transmembrane region" description="Helical" evidence="1">
    <location>
        <begin position="182"/>
        <end position="201"/>
    </location>
</feature>
<proteinExistence type="predicted"/>
<evidence type="ECO:0000256" key="2">
    <source>
        <dbReference type="SAM" id="SignalP"/>
    </source>
</evidence>
<feature type="chain" id="PRO_5046900998" evidence="2">
    <location>
        <begin position="25"/>
        <end position="293"/>
    </location>
</feature>
<dbReference type="InterPro" id="IPR007621">
    <property type="entry name" value="TPM_dom"/>
</dbReference>
<keyword evidence="2" id="KW-0732">Signal</keyword>
<dbReference type="PANTHER" id="PTHR30373:SF2">
    <property type="entry name" value="UPF0603 PROTEIN YGCG"/>
    <property type="match status" value="1"/>
</dbReference>
<feature type="transmembrane region" description="Helical" evidence="1">
    <location>
        <begin position="208"/>
        <end position="238"/>
    </location>
</feature>
<reference evidence="4 5" key="1">
    <citation type="submission" date="2022-10" db="EMBL/GenBank/DDBJ databases">
        <title>Comparative genomics and taxonomic characterization of three novel marine species of genus Reichenbachiella exhibiting antioxidant and polysaccharide degradation activities.</title>
        <authorList>
            <person name="Muhammad N."/>
            <person name="Lee Y.-J."/>
            <person name="Ko J."/>
            <person name="Kim S.-G."/>
        </authorList>
    </citation>
    <scope>NUCLEOTIDE SEQUENCE [LARGE SCALE GENOMIC DNA]</scope>
    <source>
        <strain evidence="4 5">ABR2-5</strain>
    </source>
</reference>
<dbReference type="Proteomes" id="UP001300692">
    <property type="component" value="Unassembled WGS sequence"/>
</dbReference>
<dbReference type="PANTHER" id="PTHR30373">
    <property type="entry name" value="UPF0603 PROTEIN YGCG"/>
    <property type="match status" value="1"/>
</dbReference>
<dbReference type="EMBL" id="JAOYOD010000001">
    <property type="protein sequence ID" value="MCV9387500.1"/>
    <property type="molecule type" value="Genomic_DNA"/>
</dbReference>
<feature type="domain" description="TPM" evidence="3">
    <location>
        <begin position="37"/>
        <end position="160"/>
    </location>
</feature>
<name>A0ABT3CUX3_9BACT</name>
<keyword evidence="1" id="KW-1133">Transmembrane helix</keyword>
<evidence type="ECO:0000313" key="5">
    <source>
        <dbReference type="Proteomes" id="UP001300692"/>
    </source>
</evidence>
<accession>A0ABT3CUX3</accession>
<dbReference type="Gene3D" id="3.10.310.50">
    <property type="match status" value="1"/>
</dbReference>
<keyword evidence="1" id="KW-0472">Membrane</keyword>
<evidence type="ECO:0000259" key="3">
    <source>
        <dbReference type="Pfam" id="PF04536"/>
    </source>
</evidence>
<dbReference type="RefSeq" id="WP_264138323.1">
    <property type="nucleotide sequence ID" value="NZ_JAOYOD010000001.1"/>
</dbReference>
<protein>
    <submittedName>
        <fullName evidence="4">YgcG family protein</fullName>
    </submittedName>
</protein>
<keyword evidence="5" id="KW-1185">Reference proteome</keyword>
<evidence type="ECO:0000313" key="4">
    <source>
        <dbReference type="EMBL" id="MCV9387500.1"/>
    </source>
</evidence>
<feature type="signal peptide" evidence="2">
    <location>
        <begin position="1"/>
        <end position="24"/>
    </location>
</feature>
<gene>
    <name evidence="4" type="ORF">N7U62_12545</name>
</gene>
<organism evidence="4 5">
    <name type="scientific">Reichenbachiella ulvae</name>
    <dbReference type="NCBI Taxonomy" id="2980104"/>
    <lineage>
        <taxon>Bacteria</taxon>
        <taxon>Pseudomonadati</taxon>
        <taxon>Bacteroidota</taxon>
        <taxon>Cytophagia</taxon>
        <taxon>Cytophagales</taxon>
        <taxon>Reichenbachiellaceae</taxon>
        <taxon>Reichenbachiella</taxon>
    </lineage>
</organism>
<dbReference type="Pfam" id="PF04536">
    <property type="entry name" value="TPM_phosphatase"/>
    <property type="match status" value="1"/>
</dbReference>
<comment type="caution">
    <text evidence="4">The sequence shown here is derived from an EMBL/GenBank/DDBJ whole genome shotgun (WGS) entry which is preliminary data.</text>
</comment>
<evidence type="ECO:0000256" key="1">
    <source>
        <dbReference type="SAM" id="Phobius"/>
    </source>
</evidence>